<keyword evidence="5 6" id="KW-0949">S-adenosyl-L-methionine</keyword>
<evidence type="ECO:0000256" key="2">
    <source>
        <dbReference type="ARBA" id="ARBA00022552"/>
    </source>
</evidence>
<dbReference type="Gene3D" id="3.40.50.150">
    <property type="entry name" value="Vaccinia Virus protein VP39"/>
    <property type="match status" value="1"/>
</dbReference>
<feature type="binding site" evidence="6">
    <location>
        <begin position="49"/>
        <end position="51"/>
    </location>
    <ligand>
        <name>S-adenosyl-L-methionine</name>
        <dbReference type="ChEBI" id="CHEBI:59789"/>
    </ligand>
</feature>
<keyword evidence="8" id="KW-1185">Reference proteome</keyword>
<keyword evidence="4 6" id="KW-0808">Transferase</keyword>
<evidence type="ECO:0000313" key="8">
    <source>
        <dbReference type="Proteomes" id="UP001595711"/>
    </source>
</evidence>
<keyword evidence="3 6" id="KW-0489">Methyltransferase</keyword>
<organism evidence="7 8">
    <name type="scientific">Ferrovibrio xuzhouensis</name>
    <dbReference type="NCBI Taxonomy" id="1576914"/>
    <lineage>
        <taxon>Bacteria</taxon>
        <taxon>Pseudomonadati</taxon>
        <taxon>Pseudomonadota</taxon>
        <taxon>Alphaproteobacteria</taxon>
        <taxon>Rhodospirillales</taxon>
        <taxon>Rhodospirillaceae</taxon>
        <taxon>Ferrovibrio</taxon>
    </lineage>
</organism>
<evidence type="ECO:0000256" key="6">
    <source>
        <dbReference type="HAMAP-Rule" id="MF_01007"/>
    </source>
</evidence>
<protein>
    <recommendedName>
        <fullName evidence="6">Ribosomal RNA small subunit methyltransferase H</fullName>
        <ecNumber evidence="6">2.1.1.199</ecNumber>
    </recommendedName>
    <alternativeName>
        <fullName evidence="6">16S rRNA m(4)C1402 methyltransferase</fullName>
    </alternativeName>
    <alternativeName>
        <fullName evidence="6">rRNA (cytosine-N(4)-)-methyltransferase RsmH</fullName>
    </alternativeName>
</protein>
<comment type="catalytic activity">
    <reaction evidence="6">
        <text>cytidine(1402) in 16S rRNA + S-adenosyl-L-methionine = N(4)-methylcytidine(1402) in 16S rRNA + S-adenosyl-L-homocysteine + H(+)</text>
        <dbReference type="Rhea" id="RHEA:42928"/>
        <dbReference type="Rhea" id="RHEA-COMP:10286"/>
        <dbReference type="Rhea" id="RHEA-COMP:10287"/>
        <dbReference type="ChEBI" id="CHEBI:15378"/>
        <dbReference type="ChEBI" id="CHEBI:57856"/>
        <dbReference type="ChEBI" id="CHEBI:59789"/>
        <dbReference type="ChEBI" id="CHEBI:74506"/>
        <dbReference type="ChEBI" id="CHEBI:82748"/>
        <dbReference type="EC" id="2.1.1.199"/>
    </reaction>
</comment>
<dbReference type="SUPFAM" id="SSF53335">
    <property type="entry name" value="S-adenosyl-L-methionine-dependent methyltransferases"/>
    <property type="match status" value="1"/>
</dbReference>
<dbReference type="CDD" id="cd02440">
    <property type="entry name" value="AdoMet_MTases"/>
    <property type="match status" value="1"/>
</dbReference>
<feature type="binding site" evidence="6">
    <location>
        <position position="122"/>
    </location>
    <ligand>
        <name>S-adenosyl-L-methionine</name>
        <dbReference type="ChEBI" id="CHEBI:59789"/>
    </ligand>
</feature>
<accession>A0ABV7VKW8</accession>
<dbReference type="SUPFAM" id="SSF81799">
    <property type="entry name" value="Putative methyltransferase TM0872, insert domain"/>
    <property type="match status" value="1"/>
</dbReference>
<comment type="function">
    <text evidence="6">Specifically methylates the N4 position of cytidine in position 1402 (C1402) of 16S rRNA.</text>
</comment>
<evidence type="ECO:0000256" key="4">
    <source>
        <dbReference type="ARBA" id="ARBA00022679"/>
    </source>
</evidence>
<dbReference type="Gene3D" id="1.10.150.170">
    <property type="entry name" value="Putative methyltransferase TM0872, insert domain"/>
    <property type="match status" value="1"/>
</dbReference>
<keyword evidence="6" id="KW-0963">Cytoplasm</keyword>
<feature type="binding site" evidence="6">
    <location>
        <position position="94"/>
    </location>
    <ligand>
        <name>S-adenosyl-L-methionine</name>
        <dbReference type="ChEBI" id="CHEBI:59789"/>
    </ligand>
</feature>
<dbReference type="HAMAP" id="MF_01007">
    <property type="entry name" value="16SrRNA_methyltr_H"/>
    <property type="match status" value="1"/>
</dbReference>
<evidence type="ECO:0000256" key="3">
    <source>
        <dbReference type="ARBA" id="ARBA00022603"/>
    </source>
</evidence>
<comment type="subcellular location">
    <subcellularLocation>
        <location evidence="6">Cytoplasm</location>
    </subcellularLocation>
</comment>
<dbReference type="Pfam" id="PF01795">
    <property type="entry name" value="Methyltransf_5"/>
    <property type="match status" value="1"/>
</dbReference>
<gene>
    <name evidence="6 7" type="primary">rsmH</name>
    <name evidence="7" type="ORF">ACFOOQ_19960</name>
</gene>
<dbReference type="RefSeq" id="WP_379729442.1">
    <property type="nucleotide sequence ID" value="NZ_JBHRYJ010000005.1"/>
</dbReference>
<comment type="similarity">
    <text evidence="1 6">Belongs to the methyltransferase superfamily. RsmH family.</text>
</comment>
<dbReference type="PIRSF" id="PIRSF004486">
    <property type="entry name" value="MraW"/>
    <property type="match status" value="1"/>
</dbReference>
<proteinExistence type="inferred from homology"/>
<dbReference type="GO" id="GO:0032259">
    <property type="term" value="P:methylation"/>
    <property type="evidence" value="ECO:0007669"/>
    <property type="project" value="UniProtKB-KW"/>
</dbReference>
<dbReference type="Proteomes" id="UP001595711">
    <property type="component" value="Unassembled WGS sequence"/>
</dbReference>
<reference evidence="8" key="1">
    <citation type="journal article" date="2019" name="Int. J. Syst. Evol. Microbiol.">
        <title>The Global Catalogue of Microorganisms (GCM) 10K type strain sequencing project: providing services to taxonomists for standard genome sequencing and annotation.</title>
        <authorList>
            <consortium name="The Broad Institute Genomics Platform"/>
            <consortium name="The Broad Institute Genome Sequencing Center for Infectious Disease"/>
            <person name="Wu L."/>
            <person name="Ma J."/>
        </authorList>
    </citation>
    <scope>NUCLEOTIDE SEQUENCE [LARGE SCALE GENOMIC DNA]</scope>
    <source>
        <strain evidence="8">KCTC 42182</strain>
    </source>
</reference>
<dbReference type="InterPro" id="IPR002903">
    <property type="entry name" value="RsmH"/>
</dbReference>
<feature type="binding site" evidence="6">
    <location>
        <position position="115"/>
    </location>
    <ligand>
        <name>S-adenosyl-L-methionine</name>
        <dbReference type="ChEBI" id="CHEBI:59789"/>
    </ligand>
</feature>
<dbReference type="PANTHER" id="PTHR11265:SF0">
    <property type="entry name" value="12S RRNA N4-METHYLCYTIDINE METHYLTRANSFERASE"/>
    <property type="match status" value="1"/>
</dbReference>
<evidence type="ECO:0000256" key="1">
    <source>
        <dbReference type="ARBA" id="ARBA00010396"/>
    </source>
</evidence>
<evidence type="ECO:0000256" key="5">
    <source>
        <dbReference type="ARBA" id="ARBA00022691"/>
    </source>
</evidence>
<dbReference type="InterPro" id="IPR023397">
    <property type="entry name" value="SAM-dep_MeTrfase_MraW_recog"/>
</dbReference>
<feature type="binding site" evidence="6">
    <location>
        <position position="67"/>
    </location>
    <ligand>
        <name>S-adenosyl-L-methionine</name>
        <dbReference type="ChEBI" id="CHEBI:59789"/>
    </ligand>
</feature>
<dbReference type="PANTHER" id="PTHR11265">
    <property type="entry name" value="S-ADENOSYL-METHYLTRANSFERASE MRAW"/>
    <property type="match status" value="1"/>
</dbReference>
<dbReference type="EC" id="2.1.1.199" evidence="6"/>
<evidence type="ECO:0000313" key="7">
    <source>
        <dbReference type="EMBL" id="MFC3677839.1"/>
    </source>
</evidence>
<dbReference type="NCBIfam" id="TIGR00006">
    <property type="entry name" value="16S rRNA (cytosine(1402)-N(4))-methyltransferase RsmH"/>
    <property type="match status" value="1"/>
</dbReference>
<dbReference type="EMBL" id="JBHRYJ010000005">
    <property type="protein sequence ID" value="MFC3677839.1"/>
    <property type="molecule type" value="Genomic_DNA"/>
</dbReference>
<keyword evidence="2 6" id="KW-0698">rRNA processing</keyword>
<name>A0ABV7VKW8_9PROT</name>
<dbReference type="InterPro" id="IPR029063">
    <property type="entry name" value="SAM-dependent_MTases_sf"/>
</dbReference>
<sequence>MSAADRNRPAPGHENAAKAAHLSVMCAEVVSALNPRAGEVYVDGTFGAGGYSAALLAAADCQVIGIDRDPTVQVHADRLSAAHPDRFRLLQGRFGDMAELLAGIGVDAVDGVALDIGVSSMQLDQAARGFSFQQDGPLDMRMGDTGETAADLVNSRDEAELADIIYLYGEERRSRAVARAIVAARTEQPITRTGELASIVARVVRSTPGIHPATRTFQALRIAVNDELGELRRGLVGAERLLRPEGRLAVVSFHSLEDRVIKRFLDRRSGKLTGGSRHMPVAETAPRAPSFRPLHKGAATAGDAEMAINPRARSAKLRAAVRTAAPAWPDDDMQEAA</sequence>
<dbReference type="GO" id="GO:0008168">
    <property type="term" value="F:methyltransferase activity"/>
    <property type="evidence" value="ECO:0007669"/>
    <property type="project" value="UniProtKB-KW"/>
</dbReference>
<comment type="caution">
    <text evidence="7">The sequence shown here is derived from an EMBL/GenBank/DDBJ whole genome shotgun (WGS) entry which is preliminary data.</text>
</comment>